<accession>A0A8B6DUC4</accession>
<evidence type="ECO:0000313" key="2">
    <source>
        <dbReference type="Proteomes" id="UP000596742"/>
    </source>
</evidence>
<protein>
    <recommendedName>
        <fullName evidence="3">C-type lectin domain-containing protein</fullName>
    </recommendedName>
</protein>
<organism evidence="1 2">
    <name type="scientific">Mytilus galloprovincialis</name>
    <name type="common">Mediterranean mussel</name>
    <dbReference type="NCBI Taxonomy" id="29158"/>
    <lineage>
        <taxon>Eukaryota</taxon>
        <taxon>Metazoa</taxon>
        <taxon>Spiralia</taxon>
        <taxon>Lophotrochozoa</taxon>
        <taxon>Mollusca</taxon>
        <taxon>Bivalvia</taxon>
        <taxon>Autobranchia</taxon>
        <taxon>Pteriomorphia</taxon>
        <taxon>Mytilida</taxon>
        <taxon>Mytiloidea</taxon>
        <taxon>Mytilidae</taxon>
        <taxon>Mytilinae</taxon>
        <taxon>Mytilus</taxon>
    </lineage>
</organism>
<reference evidence="1" key="1">
    <citation type="submission" date="2018-11" db="EMBL/GenBank/DDBJ databases">
        <authorList>
            <person name="Alioto T."/>
            <person name="Alioto T."/>
        </authorList>
    </citation>
    <scope>NUCLEOTIDE SEQUENCE</scope>
</reference>
<name>A0A8B6DUC4_MYTGA</name>
<evidence type="ECO:0008006" key="3">
    <source>
        <dbReference type="Google" id="ProtNLM"/>
    </source>
</evidence>
<comment type="caution">
    <text evidence="1">The sequence shown here is derived from an EMBL/GenBank/DDBJ whole genome shotgun (WGS) entry which is preliminary data.</text>
</comment>
<gene>
    <name evidence="1" type="ORF">MGAL_10B080818</name>
</gene>
<sequence length="114" mass="13000">HGMTMSFDRMTWLESFSYCDLASEKSIHHLSDGEYRGWVGGIYLNSQWMVHKGCHTNSGSMNSNGVYDIKKLTPPLCSVKCKQNEYFAMKVSYVFPVLCKVIAIYLDVSLEMVN</sequence>
<evidence type="ECO:0000313" key="1">
    <source>
        <dbReference type="EMBL" id="VDI24653.1"/>
    </source>
</evidence>
<dbReference type="Proteomes" id="UP000596742">
    <property type="component" value="Unassembled WGS sequence"/>
</dbReference>
<feature type="non-terminal residue" evidence="1">
    <location>
        <position position="114"/>
    </location>
</feature>
<dbReference type="EMBL" id="UYJE01004054">
    <property type="protein sequence ID" value="VDI24653.1"/>
    <property type="molecule type" value="Genomic_DNA"/>
</dbReference>
<keyword evidence="2" id="KW-1185">Reference proteome</keyword>
<proteinExistence type="predicted"/>
<dbReference type="AlphaFoldDB" id="A0A8B6DUC4"/>